<dbReference type="AlphaFoldDB" id="A0A8H6BZ96"/>
<accession>A0A8H6BZ96</accession>
<comment type="caution">
    <text evidence="2">The sequence shown here is derived from an EMBL/GenBank/DDBJ whole genome shotgun (WGS) entry which is preliminary data.</text>
</comment>
<feature type="region of interest" description="Disordered" evidence="1">
    <location>
        <begin position="226"/>
        <end position="257"/>
    </location>
</feature>
<feature type="compositionally biased region" description="Polar residues" evidence="1">
    <location>
        <begin position="111"/>
        <end position="121"/>
    </location>
</feature>
<feature type="compositionally biased region" description="Basic and acidic residues" evidence="1">
    <location>
        <begin position="97"/>
        <end position="107"/>
    </location>
</feature>
<feature type="compositionally biased region" description="Polar residues" evidence="1">
    <location>
        <begin position="44"/>
        <end position="62"/>
    </location>
</feature>
<feature type="compositionally biased region" description="Basic and acidic residues" evidence="1">
    <location>
        <begin position="244"/>
        <end position="255"/>
    </location>
</feature>
<name>A0A8H6BZ96_CANAX</name>
<feature type="compositionally biased region" description="Polar residues" evidence="1">
    <location>
        <begin position="326"/>
        <end position="381"/>
    </location>
</feature>
<reference evidence="2 3" key="1">
    <citation type="submission" date="2020-03" db="EMBL/GenBank/DDBJ databases">
        <title>FDA dAtabase for Regulatory Grade micrObial Sequences (FDA-ARGOS): Supporting development and validation of Infectious Disease Dx tests.</title>
        <authorList>
            <person name="Campos J."/>
            <person name="Goldberg B."/>
            <person name="Tallon L."/>
            <person name="Sadzewicz L."/>
            <person name="Vavikolanu K."/>
            <person name="Mehta A."/>
            <person name="Aluvathingal J."/>
            <person name="Nadendla S."/>
            <person name="Nandy P."/>
            <person name="Geyer C."/>
            <person name="Yan Y."/>
            <person name="Sichtig H."/>
        </authorList>
    </citation>
    <scope>NUCLEOTIDE SEQUENCE [LARGE SCALE GENOMIC DNA]</scope>
    <source>
        <strain evidence="2 3">FDAARGOS_656</strain>
    </source>
</reference>
<feature type="compositionally biased region" description="Polar residues" evidence="1">
    <location>
        <begin position="77"/>
        <end position="96"/>
    </location>
</feature>
<feature type="compositionally biased region" description="Polar residues" evidence="1">
    <location>
        <begin position="226"/>
        <end position="240"/>
    </location>
</feature>
<protein>
    <submittedName>
        <fullName evidence="2">Septation initiation family protein</fullName>
    </submittedName>
</protein>
<gene>
    <name evidence="2" type="ORF">FOB64_004573</name>
</gene>
<dbReference type="EMBL" id="JABWAD010000055">
    <property type="protein sequence ID" value="KAF6067149.1"/>
    <property type="molecule type" value="Genomic_DNA"/>
</dbReference>
<feature type="region of interest" description="Disordered" evidence="1">
    <location>
        <begin position="326"/>
        <end position="388"/>
    </location>
</feature>
<organism evidence="2 3">
    <name type="scientific">Candida albicans</name>
    <name type="common">Yeast</name>
    <dbReference type="NCBI Taxonomy" id="5476"/>
    <lineage>
        <taxon>Eukaryota</taxon>
        <taxon>Fungi</taxon>
        <taxon>Dikarya</taxon>
        <taxon>Ascomycota</taxon>
        <taxon>Saccharomycotina</taxon>
        <taxon>Pichiomycetes</taxon>
        <taxon>Debaryomycetaceae</taxon>
        <taxon>Candida/Lodderomyces clade</taxon>
        <taxon>Candida</taxon>
    </lineage>
</organism>
<dbReference type="SMR" id="A0A8H6BZ96"/>
<evidence type="ECO:0000313" key="2">
    <source>
        <dbReference type="EMBL" id="KAF6067149.1"/>
    </source>
</evidence>
<sequence length="516" mass="59046">MSPHDIIEDKHKSFIHASPIESTYPTPKNVPIISTAEIFKKSDPNANFITPTKPSRSAGSNEDSMRENDMEHANEHVNGNANINGHVNGNARQVSDTSDRLSLKNDRAPSTAPTTPKLNSIGQNKENLDFFHDYVKEISSLKAQNEVWKTKFDNLNECYQQELQQREKQHIEYDKLKEMYRKEIEEKNQLKKEIQLMNTRIQILEYGEENLKLLVDKYKDIATQLKENNNQSPSKMQRSPSPVDKQDSKHAEHPVSDLISFDNLEEVKTSTLPKKINHAVQTELRNFNITAPVSKPSCTCNSNKATQTLNTSSTKINKAIQTIQIQEKTPQQPSEQISKPEFASQTENKSTPEPTPIQVATTSLSLPPSQPATASTANNKPFNKETHESSPVSVFPEFSLASYNSKFHNYYKQLHLDQIDELNKRDLQYLIKTTMCQFMIDYYNIDASLIRYARFLSIVYQFLNDLHLIIYPGQILKSSDYYRGRVYRDGKIDEEMIGLKECLNGIQNKIRETLGE</sequence>
<dbReference type="Proteomes" id="UP000536275">
    <property type="component" value="Unassembled WGS sequence"/>
</dbReference>
<evidence type="ECO:0000313" key="3">
    <source>
        <dbReference type="Proteomes" id="UP000536275"/>
    </source>
</evidence>
<feature type="region of interest" description="Disordered" evidence="1">
    <location>
        <begin position="44"/>
        <end position="121"/>
    </location>
</feature>
<proteinExistence type="predicted"/>
<evidence type="ECO:0000256" key="1">
    <source>
        <dbReference type="SAM" id="MobiDB-lite"/>
    </source>
</evidence>
<feature type="compositionally biased region" description="Basic and acidic residues" evidence="1">
    <location>
        <begin position="63"/>
        <end position="75"/>
    </location>
</feature>